<comment type="caution">
    <text evidence="5">The sequence shown here is derived from an EMBL/GenBank/DDBJ whole genome shotgun (WGS) entry which is preliminary data.</text>
</comment>
<dbReference type="PANTHER" id="PTHR45772:SF7">
    <property type="entry name" value="AMINO ACID ABC TRANSPORTER ATP-BINDING PROTEIN"/>
    <property type="match status" value="1"/>
</dbReference>
<dbReference type="GO" id="GO:0005524">
    <property type="term" value="F:ATP binding"/>
    <property type="evidence" value="ECO:0007669"/>
    <property type="project" value="UniProtKB-KW"/>
</dbReference>
<proteinExistence type="predicted"/>
<dbReference type="CDD" id="cd03219">
    <property type="entry name" value="ABC_Mj1267_LivG_branched"/>
    <property type="match status" value="1"/>
</dbReference>
<organism evidence="5 6">
    <name type="scientific">Actinospica durhamensis</name>
    <dbReference type="NCBI Taxonomy" id="1508375"/>
    <lineage>
        <taxon>Bacteria</taxon>
        <taxon>Bacillati</taxon>
        <taxon>Actinomycetota</taxon>
        <taxon>Actinomycetes</taxon>
        <taxon>Catenulisporales</taxon>
        <taxon>Actinospicaceae</taxon>
        <taxon>Actinospica</taxon>
    </lineage>
</organism>
<dbReference type="AlphaFoldDB" id="A0A941ETI6"/>
<evidence type="ECO:0000256" key="3">
    <source>
        <dbReference type="ARBA" id="ARBA00022840"/>
    </source>
</evidence>
<evidence type="ECO:0000313" key="6">
    <source>
        <dbReference type="Proteomes" id="UP000675781"/>
    </source>
</evidence>
<feature type="domain" description="ABC transporter" evidence="4">
    <location>
        <begin position="18"/>
        <end position="251"/>
    </location>
</feature>
<dbReference type="Pfam" id="PF12399">
    <property type="entry name" value="BCA_ABC_TP_C"/>
    <property type="match status" value="1"/>
</dbReference>
<dbReference type="InterPro" id="IPR051120">
    <property type="entry name" value="ABC_AA/LPS_Transport"/>
</dbReference>
<keyword evidence="1" id="KW-0813">Transport</keyword>
<evidence type="ECO:0000313" key="5">
    <source>
        <dbReference type="EMBL" id="MBR7834804.1"/>
    </source>
</evidence>
<dbReference type="GO" id="GO:1903806">
    <property type="term" value="P:L-isoleucine import across plasma membrane"/>
    <property type="evidence" value="ECO:0007669"/>
    <property type="project" value="TreeGrafter"/>
</dbReference>
<dbReference type="EMBL" id="JAGSOG010000071">
    <property type="protein sequence ID" value="MBR7834804.1"/>
    <property type="molecule type" value="Genomic_DNA"/>
</dbReference>
<evidence type="ECO:0000259" key="4">
    <source>
        <dbReference type="PROSITE" id="PS50893"/>
    </source>
</evidence>
<dbReference type="RefSeq" id="WP_212529317.1">
    <property type="nucleotide sequence ID" value="NZ_JAGSOG010000071.1"/>
</dbReference>
<dbReference type="Pfam" id="PF00005">
    <property type="entry name" value="ABC_tran"/>
    <property type="match status" value="1"/>
</dbReference>
<reference evidence="5" key="1">
    <citation type="submission" date="2021-04" db="EMBL/GenBank/DDBJ databases">
        <title>Genome based classification of Actinospica acidithermotolerans sp. nov., an actinobacterium isolated from an Indonesian hot spring.</title>
        <authorList>
            <person name="Kusuma A.B."/>
            <person name="Putra K.E."/>
            <person name="Nafisah S."/>
            <person name="Loh J."/>
            <person name="Nouioui I."/>
            <person name="Goodfellow M."/>
        </authorList>
    </citation>
    <scope>NUCLEOTIDE SEQUENCE</scope>
    <source>
        <strain evidence="5">CSCA 57</strain>
    </source>
</reference>
<dbReference type="InterPro" id="IPR027417">
    <property type="entry name" value="P-loop_NTPase"/>
</dbReference>
<evidence type="ECO:0000256" key="2">
    <source>
        <dbReference type="ARBA" id="ARBA00022741"/>
    </source>
</evidence>
<evidence type="ECO:0000256" key="1">
    <source>
        <dbReference type="ARBA" id="ARBA00022448"/>
    </source>
</evidence>
<dbReference type="GO" id="GO:0016887">
    <property type="term" value="F:ATP hydrolysis activity"/>
    <property type="evidence" value="ECO:0007669"/>
    <property type="project" value="InterPro"/>
</dbReference>
<dbReference type="GO" id="GO:0005886">
    <property type="term" value="C:plasma membrane"/>
    <property type="evidence" value="ECO:0007669"/>
    <property type="project" value="TreeGrafter"/>
</dbReference>
<dbReference type="GO" id="GO:0042941">
    <property type="term" value="P:D-alanine transmembrane transport"/>
    <property type="evidence" value="ECO:0007669"/>
    <property type="project" value="TreeGrafter"/>
</dbReference>
<dbReference type="SMART" id="SM00382">
    <property type="entry name" value="AAA"/>
    <property type="match status" value="1"/>
</dbReference>
<dbReference type="InterPro" id="IPR032823">
    <property type="entry name" value="BCA_ABC_TP_C"/>
</dbReference>
<dbReference type="PROSITE" id="PS50893">
    <property type="entry name" value="ABC_TRANSPORTER_2"/>
    <property type="match status" value="1"/>
</dbReference>
<dbReference type="GO" id="GO:0015188">
    <property type="term" value="F:L-isoleucine transmembrane transporter activity"/>
    <property type="evidence" value="ECO:0007669"/>
    <property type="project" value="TreeGrafter"/>
</dbReference>
<protein>
    <submittedName>
        <fullName evidence="5">ABC transporter ATP-binding protein</fullName>
    </submittedName>
</protein>
<keyword evidence="2" id="KW-0547">Nucleotide-binding</keyword>
<dbReference type="SUPFAM" id="SSF52540">
    <property type="entry name" value="P-loop containing nucleoside triphosphate hydrolases"/>
    <property type="match status" value="1"/>
</dbReference>
<sequence length="262" mass="27421">MTERGARADPADGDAPLLRLDRVTRRFGRVVAAQDLSLQVPRGGALGVVGPNGAGKSTLFALIGGQLRPQSGQIRLAGRPLEGLSPAARARLGIGRTYQVPRPFGRMTVFENALVGASHAAGLRGRAADRAAYAALERTGLAAAANEQAERLGLLSRKRLEVARALAAGPSLLLLDEVAGGLTEPEVDELAAIIRALRDEGMTVVWIEHVVRALTQSVERLVCLAQGRILADGTPERVLADPAVREAYLGVDIDAGTEGPAA</sequence>
<accession>A0A941ETI6</accession>
<dbReference type="GO" id="GO:0005304">
    <property type="term" value="F:L-valine transmembrane transporter activity"/>
    <property type="evidence" value="ECO:0007669"/>
    <property type="project" value="TreeGrafter"/>
</dbReference>
<dbReference type="InterPro" id="IPR003593">
    <property type="entry name" value="AAA+_ATPase"/>
</dbReference>
<dbReference type="PANTHER" id="PTHR45772">
    <property type="entry name" value="CONSERVED COMPONENT OF ABC TRANSPORTER FOR NATURAL AMINO ACIDS-RELATED"/>
    <property type="match status" value="1"/>
</dbReference>
<keyword evidence="3 5" id="KW-0067">ATP-binding</keyword>
<dbReference type="GO" id="GO:1903805">
    <property type="term" value="P:L-valine import across plasma membrane"/>
    <property type="evidence" value="ECO:0007669"/>
    <property type="project" value="TreeGrafter"/>
</dbReference>
<dbReference type="InterPro" id="IPR003439">
    <property type="entry name" value="ABC_transporter-like_ATP-bd"/>
</dbReference>
<keyword evidence="6" id="KW-1185">Reference proteome</keyword>
<dbReference type="GO" id="GO:0015192">
    <property type="term" value="F:L-phenylalanine transmembrane transporter activity"/>
    <property type="evidence" value="ECO:0007669"/>
    <property type="project" value="TreeGrafter"/>
</dbReference>
<dbReference type="Proteomes" id="UP000675781">
    <property type="component" value="Unassembled WGS sequence"/>
</dbReference>
<name>A0A941ETI6_9ACTN</name>
<dbReference type="GO" id="GO:0015808">
    <property type="term" value="P:L-alanine transport"/>
    <property type="evidence" value="ECO:0007669"/>
    <property type="project" value="TreeGrafter"/>
</dbReference>
<gene>
    <name evidence="5" type="ORF">KDL01_16125</name>
</gene>
<dbReference type="Gene3D" id="3.40.50.300">
    <property type="entry name" value="P-loop containing nucleotide triphosphate hydrolases"/>
    <property type="match status" value="1"/>
</dbReference>